<reference evidence="6" key="1">
    <citation type="submission" date="2016-10" db="EMBL/GenBank/DDBJ databases">
        <authorList>
            <person name="Varghese N."/>
            <person name="Submissions S."/>
        </authorList>
    </citation>
    <scope>NUCLEOTIDE SEQUENCE [LARGE SCALE GENOMIC DNA]</scope>
    <source>
        <strain evidence="6">DSM 17453</strain>
    </source>
</reference>
<proteinExistence type="predicted"/>
<evidence type="ECO:0000256" key="2">
    <source>
        <dbReference type="ARBA" id="ARBA00023136"/>
    </source>
</evidence>
<dbReference type="Pfam" id="PF14905">
    <property type="entry name" value="OMP_b-brl_3"/>
    <property type="match status" value="1"/>
</dbReference>
<gene>
    <name evidence="5" type="ORF">SAMN05421856_108100</name>
</gene>
<name>A0A1H8C655_9FLAO</name>
<keyword evidence="2" id="KW-0472">Membrane</keyword>
<accession>A0A1H8C655</accession>
<dbReference type="Gene3D" id="2.170.130.10">
    <property type="entry name" value="TonB-dependent receptor, plug domain"/>
    <property type="match status" value="1"/>
</dbReference>
<dbReference type="InterPro" id="IPR037066">
    <property type="entry name" value="Plug_dom_sf"/>
</dbReference>
<evidence type="ECO:0000256" key="1">
    <source>
        <dbReference type="ARBA" id="ARBA00004442"/>
    </source>
</evidence>
<dbReference type="Gene3D" id="2.40.170.20">
    <property type="entry name" value="TonB-dependent receptor, beta-barrel domain"/>
    <property type="match status" value="1"/>
</dbReference>
<feature type="domain" description="Outer membrane protein beta-barrel" evidence="4">
    <location>
        <begin position="376"/>
        <end position="775"/>
    </location>
</feature>
<organism evidence="5 6">
    <name type="scientific">Chryseobacterium taichungense</name>
    <dbReference type="NCBI Taxonomy" id="295069"/>
    <lineage>
        <taxon>Bacteria</taxon>
        <taxon>Pseudomonadati</taxon>
        <taxon>Bacteroidota</taxon>
        <taxon>Flavobacteriia</taxon>
        <taxon>Flavobacteriales</taxon>
        <taxon>Weeksellaceae</taxon>
        <taxon>Chryseobacterium group</taxon>
        <taxon>Chryseobacterium</taxon>
    </lineage>
</organism>
<dbReference type="EMBL" id="FOBV01000008">
    <property type="protein sequence ID" value="SEM90510.1"/>
    <property type="molecule type" value="Genomic_DNA"/>
</dbReference>
<protein>
    <submittedName>
        <fullName evidence="5">Outer membrane receptor proteins, mostly Fe transport</fullName>
    </submittedName>
</protein>
<comment type="subcellular location">
    <subcellularLocation>
        <location evidence="1">Cell outer membrane</location>
    </subcellularLocation>
</comment>
<evidence type="ECO:0000313" key="6">
    <source>
        <dbReference type="Proteomes" id="UP000199450"/>
    </source>
</evidence>
<keyword evidence="3" id="KW-0998">Cell outer membrane</keyword>
<keyword evidence="5" id="KW-0675">Receptor</keyword>
<dbReference type="Proteomes" id="UP000199450">
    <property type="component" value="Unassembled WGS sequence"/>
</dbReference>
<evidence type="ECO:0000313" key="5">
    <source>
        <dbReference type="EMBL" id="SEM90510.1"/>
    </source>
</evidence>
<dbReference type="SUPFAM" id="SSF56935">
    <property type="entry name" value="Porins"/>
    <property type="match status" value="1"/>
</dbReference>
<dbReference type="STRING" id="295069.SAMN05421856_108100"/>
<evidence type="ECO:0000259" key="4">
    <source>
        <dbReference type="Pfam" id="PF14905"/>
    </source>
</evidence>
<keyword evidence="6" id="KW-1185">Reference proteome</keyword>
<dbReference type="AlphaFoldDB" id="A0A1H8C655"/>
<dbReference type="InterPro" id="IPR036942">
    <property type="entry name" value="Beta-barrel_TonB_sf"/>
</dbReference>
<dbReference type="GO" id="GO:0009279">
    <property type="term" value="C:cell outer membrane"/>
    <property type="evidence" value="ECO:0007669"/>
    <property type="project" value="UniProtKB-SubCell"/>
</dbReference>
<evidence type="ECO:0000256" key="3">
    <source>
        <dbReference type="ARBA" id="ARBA00023237"/>
    </source>
</evidence>
<dbReference type="InterPro" id="IPR008969">
    <property type="entry name" value="CarboxyPept-like_regulatory"/>
</dbReference>
<sequence length="799" mass="90011">MTKSVFIIAAFFLGYGALYGQTTVNGRVTDNEGRPLSFASLKFYNVKDPSQPLTEKIADENGKFQVWFAESGTYKVVTSYKNLVPFIQQYNFNDPEVTVSIALPKEKVTDIQEVVVSKRAKSTIVRKIDRIVMNVSDNPIAAGKSSLDLFRLAPGVFVNNGKISINGVWGTRVMVDGKMLNISGVDLKNYLQNLRSNEIQSIEVIAHPPAEFDAEGSGGIINIILKKNTKEGINGYIGSDYSIGLGKYPSYNPYAAINYKKGKFGLSSSYSYTNSKSYEELTQKRDFTNGGKYEQSSTDIQKNKSNRVKIGSTYDFSDKQSVGLQYTGQFSNFSSNSVSDSYIYYPTAANNVRSIGSFPTESKTNYHNGGLNYSIKTDTLGSKFSFVTDYTYNKRTGNSISDSRDFNANNIIVRDTLFKFSYPSTAKIFTADAKYNWNFKSGHNLSFGAKATSTDIDNDNSYEIFQNSWYSVPENNFNFKYRERIYAAFASFSGEWKKFEYKLGVRGEQSDVSGDLSGSQQGEVSQNYFNWFPSLFLKRNLDAEGNNFLAFSYNRRIRRPSYFDLNPYKYYIDNYSVTTGNPYLKPQFTNSFEVSGMWSGKYYTALSYNYTTDIIAQIIENYPGQELVTVIKSNAGTSKVLTATLSVPVNIAKWWTTNNNLLLTYTVSKSPYFLIEKQSFILQSEQEITLGKGYTFTLNGFYTPQMVTGNIVTKGIAGVDVGLQKKFFKNKLTARASVSDVFYTNNYKATSYFNDTRIYISHKEQSRVLSLSLIYNFKSGENFKAKKIESSSADEKGRL</sequence>
<dbReference type="SUPFAM" id="SSF49464">
    <property type="entry name" value="Carboxypeptidase regulatory domain-like"/>
    <property type="match status" value="1"/>
</dbReference>
<dbReference type="InterPro" id="IPR041700">
    <property type="entry name" value="OMP_b-brl_3"/>
</dbReference>